<dbReference type="Gene3D" id="3.40.50.720">
    <property type="entry name" value="NAD(P)-binding Rossmann-like Domain"/>
    <property type="match status" value="1"/>
</dbReference>
<evidence type="ECO:0000256" key="2">
    <source>
        <dbReference type="ARBA" id="ARBA00023002"/>
    </source>
</evidence>
<dbReference type="PRINTS" id="PR00081">
    <property type="entry name" value="GDHRDH"/>
</dbReference>
<dbReference type="OrthoDB" id="9804774at2"/>
<dbReference type="RefSeq" id="WP_146349022.1">
    <property type="nucleotide sequence ID" value="NZ_VOBR01000001.1"/>
</dbReference>
<proteinExistence type="inferred from homology"/>
<dbReference type="AlphaFoldDB" id="A0A563F2U4"/>
<dbReference type="Proteomes" id="UP000316639">
    <property type="component" value="Unassembled WGS sequence"/>
</dbReference>
<gene>
    <name evidence="4" type="ORF">FKR81_01380</name>
</gene>
<dbReference type="EMBL" id="VOBR01000001">
    <property type="protein sequence ID" value="TWP54239.1"/>
    <property type="molecule type" value="Genomic_DNA"/>
</dbReference>
<dbReference type="NCBIfam" id="NF005559">
    <property type="entry name" value="PRK07231.1"/>
    <property type="match status" value="1"/>
</dbReference>
<dbReference type="InterPro" id="IPR057326">
    <property type="entry name" value="KR_dom"/>
</dbReference>
<sequence length="248" mass="25897">MDLSGRTVLVTGASGNIGHGIARRFAEAGAAVVAHHFGGSVDSLVHEIRAAGGQAAAISADLTDENDCARMVDEATAWRGGLDALVNNAGVQPVQPLADMTAEQWREVVDTNLTSAFACTQAAATVMRERGGSITHIASIEGTRPAPGHAHYSASKAALIMHARSAALEYGRFGIRVNTVSPGLISRPAIEHDWPDGVRRWQEAAPLTRLGTPEDVGNACVFLASGHAAWITGHDLVVDGGVSARPTW</sequence>
<keyword evidence="5" id="KW-1185">Reference proteome</keyword>
<evidence type="ECO:0000259" key="3">
    <source>
        <dbReference type="SMART" id="SM00822"/>
    </source>
</evidence>
<comment type="caution">
    <text evidence="4">The sequence shown here is derived from an EMBL/GenBank/DDBJ whole genome shotgun (WGS) entry which is preliminary data.</text>
</comment>
<protein>
    <submittedName>
        <fullName evidence="4">SDR family oxidoreductase</fullName>
    </submittedName>
</protein>
<keyword evidence="2" id="KW-0560">Oxidoreductase</keyword>
<comment type="similarity">
    <text evidence="1">Belongs to the short-chain dehydrogenases/reductases (SDR) family.</text>
</comment>
<dbReference type="GO" id="GO:0016491">
    <property type="term" value="F:oxidoreductase activity"/>
    <property type="evidence" value="ECO:0007669"/>
    <property type="project" value="UniProtKB-KW"/>
</dbReference>
<dbReference type="FunFam" id="3.40.50.720:FF:000084">
    <property type="entry name" value="Short-chain dehydrogenase reductase"/>
    <property type="match status" value="1"/>
</dbReference>
<dbReference type="SUPFAM" id="SSF51735">
    <property type="entry name" value="NAD(P)-binding Rossmann-fold domains"/>
    <property type="match status" value="1"/>
</dbReference>
<accession>A0A563F2U4</accession>
<evidence type="ECO:0000256" key="1">
    <source>
        <dbReference type="ARBA" id="ARBA00006484"/>
    </source>
</evidence>
<dbReference type="PANTHER" id="PTHR42879">
    <property type="entry name" value="3-OXOACYL-(ACYL-CARRIER-PROTEIN) REDUCTASE"/>
    <property type="match status" value="1"/>
</dbReference>
<dbReference type="InterPro" id="IPR050259">
    <property type="entry name" value="SDR"/>
</dbReference>
<feature type="domain" description="Ketoreductase" evidence="3">
    <location>
        <begin position="6"/>
        <end position="188"/>
    </location>
</feature>
<dbReference type="SMART" id="SM00822">
    <property type="entry name" value="PKS_KR"/>
    <property type="match status" value="1"/>
</dbReference>
<dbReference type="PANTHER" id="PTHR42879:SF2">
    <property type="entry name" value="3-OXOACYL-[ACYL-CARRIER-PROTEIN] REDUCTASE FABG"/>
    <property type="match status" value="1"/>
</dbReference>
<dbReference type="InterPro" id="IPR002347">
    <property type="entry name" value="SDR_fam"/>
</dbReference>
<name>A0A563F2U4_9PSEU</name>
<evidence type="ECO:0000313" key="4">
    <source>
        <dbReference type="EMBL" id="TWP54239.1"/>
    </source>
</evidence>
<dbReference type="Pfam" id="PF13561">
    <property type="entry name" value="adh_short_C2"/>
    <property type="match status" value="1"/>
</dbReference>
<evidence type="ECO:0000313" key="5">
    <source>
        <dbReference type="Proteomes" id="UP000316639"/>
    </source>
</evidence>
<dbReference type="PRINTS" id="PR00080">
    <property type="entry name" value="SDRFAMILY"/>
</dbReference>
<organism evidence="4 5">
    <name type="scientific">Lentzea tibetensis</name>
    <dbReference type="NCBI Taxonomy" id="2591470"/>
    <lineage>
        <taxon>Bacteria</taxon>
        <taxon>Bacillati</taxon>
        <taxon>Actinomycetota</taxon>
        <taxon>Actinomycetes</taxon>
        <taxon>Pseudonocardiales</taxon>
        <taxon>Pseudonocardiaceae</taxon>
        <taxon>Lentzea</taxon>
    </lineage>
</organism>
<reference evidence="4 5" key="1">
    <citation type="submission" date="2019-07" db="EMBL/GenBank/DDBJ databases">
        <title>Lentzea xizangensis sp. nov., isolated from Qinghai-Tibetan Plateau Soils.</title>
        <authorList>
            <person name="Huang J."/>
        </authorList>
    </citation>
    <scope>NUCLEOTIDE SEQUENCE [LARGE SCALE GENOMIC DNA]</scope>
    <source>
        <strain evidence="4 5">FXJ1.1311</strain>
    </source>
</reference>
<dbReference type="InterPro" id="IPR036291">
    <property type="entry name" value="NAD(P)-bd_dom_sf"/>
</dbReference>